<evidence type="ECO:0000313" key="2">
    <source>
        <dbReference type="EMBL" id="MBC5629457.1"/>
    </source>
</evidence>
<keyword evidence="3" id="KW-1185">Reference proteome</keyword>
<dbReference type="EMBL" id="JACOOO010000023">
    <property type="protein sequence ID" value="MBC5629457.1"/>
    <property type="molecule type" value="Genomic_DNA"/>
</dbReference>
<proteinExistence type="predicted"/>
<dbReference type="SUPFAM" id="SSF52540">
    <property type="entry name" value="P-loop containing nucleoside triphosphate hydrolases"/>
    <property type="match status" value="1"/>
</dbReference>
<gene>
    <name evidence="2" type="ORF">H8S20_11205</name>
</gene>
<keyword evidence="2" id="KW-0547">Nucleotide-binding</keyword>
<organism evidence="2 3">
    <name type="scientific">Clostridium hominis</name>
    <dbReference type="NCBI Taxonomy" id="2763036"/>
    <lineage>
        <taxon>Bacteria</taxon>
        <taxon>Bacillati</taxon>
        <taxon>Bacillota</taxon>
        <taxon>Clostridia</taxon>
        <taxon>Eubacteriales</taxon>
        <taxon>Clostridiaceae</taxon>
        <taxon>Clostridium</taxon>
    </lineage>
</organism>
<dbReference type="GO" id="GO:0005524">
    <property type="term" value="F:ATP binding"/>
    <property type="evidence" value="ECO:0007669"/>
    <property type="project" value="UniProtKB-KW"/>
</dbReference>
<accession>A0ABR7DE95</accession>
<dbReference type="InterPro" id="IPR027417">
    <property type="entry name" value="P-loop_NTPase"/>
</dbReference>
<comment type="caution">
    <text evidence="2">The sequence shown here is derived from an EMBL/GenBank/DDBJ whole genome shotgun (WGS) entry which is preliminary data.</text>
</comment>
<evidence type="ECO:0000259" key="1">
    <source>
        <dbReference type="Pfam" id="PF01656"/>
    </source>
</evidence>
<dbReference type="RefSeq" id="WP_186860159.1">
    <property type="nucleotide sequence ID" value="NZ_JACOOO010000023.1"/>
</dbReference>
<dbReference type="Pfam" id="PF01656">
    <property type="entry name" value="CbiA"/>
    <property type="match status" value="1"/>
</dbReference>
<dbReference type="Gene3D" id="3.40.50.300">
    <property type="entry name" value="P-loop containing nucleotide triphosphate hydrolases"/>
    <property type="match status" value="1"/>
</dbReference>
<feature type="domain" description="CobQ/CobB/MinD/ParA nucleotide binding" evidence="1">
    <location>
        <begin position="8"/>
        <end position="156"/>
    </location>
</feature>
<keyword evidence="2" id="KW-0067">ATP-binding</keyword>
<name>A0ABR7DE95_9CLOT</name>
<evidence type="ECO:0000313" key="3">
    <source>
        <dbReference type="Proteomes" id="UP000596929"/>
    </source>
</evidence>
<dbReference type="Proteomes" id="UP000596929">
    <property type="component" value="Unassembled WGS sequence"/>
</dbReference>
<dbReference type="InterPro" id="IPR002586">
    <property type="entry name" value="CobQ/CobB/MinD/ParA_Nub-bd_dom"/>
</dbReference>
<reference evidence="2 3" key="1">
    <citation type="submission" date="2020-08" db="EMBL/GenBank/DDBJ databases">
        <title>Genome public.</title>
        <authorList>
            <person name="Liu C."/>
            <person name="Sun Q."/>
        </authorList>
    </citation>
    <scope>NUCLEOTIDE SEQUENCE [LARGE SCALE GENOMIC DNA]</scope>
    <source>
        <strain evidence="2 3">NSJ-6</strain>
    </source>
</reference>
<sequence length="220" mass="25124">MNKIKILVGHTGSGKSEIAINLAIQSALRNYKVALMDLDIVNPYFCIRDIKEILKRKYNIDVFSSLGEYRNAELMVLSKDIKEALINDNSIIIIDVGGDKEGAKVLKQYTNLVKRYTYEVNFVINTLRSDTRSLDQIIYYIKTIEKTSSLKVSNLICNTNLIDETTIDDILLGEKLVESASKELNIPFITTVIERKYESGKNLINKDVLIIDRFIKVPWK</sequence>
<protein>
    <submittedName>
        <fullName evidence="2">ATP-binding protein</fullName>
    </submittedName>
</protein>